<keyword evidence="1" id="KW-0732">Signal</keyword>
<reference evidence="2 3" key="1">
    <citation type="submission" date="2021-06" db="EMBL/GenBank/DDBJ databases">
        <title>A haploid diamondback moth (Plutella xylostella L.) genome assembly resolves 31 chromosomes and identifies a diamide resistance mutation.</title>
        <authorList>
            <person name="Ward C.M."/>
            <person name="Perry K.D."/>
            <person name="Baker G."/>
            <person name="Powis K."/>
            <person name="Heckel D.G."/>
            <person name="Baxter S.W."/>
        </authorList>
    </citation>
    <scope>NUCLEOTIDE SEQUENCE [LARGE SCALE GENOMIC DNA]</scope>
    <source>
        <strain evidence="2 3">LV</strain>
        <tissue evidence="2">Single pupa</tissue>
    </source>
</reference>
<feature type="chain" id="PRO_5045828381" evidence="1">
    <location>
        <begin position="21"/>
        <end position="112"/>
    </location>
</feature>
<feature type="signal peptide" evidence="1">
    <location>
        <begin position="1"/>
        <end position="20"/>
    </location>
</feature>
<protein>
    <submittedName>
        <fullName evidence="2">Uncharacterized protein</fullName>
    </submittedName>
</protein>
<gene>
    <name evidence="2" type="ORF">JYU34_004229</name>
</gene>
<keyword evidence="3" id="KW-1185">Reference proteome</keyword>
<dbReference type="EMBL" id="JAHIBW010000006">
    <property type="protein sequence ID" value="KAG7309732.1"/>
    <property type="molecule type" value="Genomic_DNA"/>
</dbReference>
<accession>A0ABQ7QXG7</accession>
<evidence type="ECO:0000313" key="3">
    <source>
        <dbReference type="Proteomes" id="UP000823941"/>
    </source>
</evidence>
<proteinExistence type="predicted"/>
<evidence type="ECO:0000256" key="1">
    <source>
        <dbReference type="SAM" id="SignalP"/>
    </source>
</evidence>
<evidence type="ECO:0000313" key="2">
    <source>
        <dbReference type="EMBL" id="KAG7309732.1"/>
    </source>
</evidence>
<name>A0ABQ7QXG7_PLUXY</name>
<sequence length="112" mass="13108">MPHTVHCFLVGLCILYYVFAYEEDVYEIRLPAPSRRHHIAHFCPTLDIARECIRSCIPLGKPAFCGKDHVCYCGHRYSDSVKDEEIDPKESYNQFKDLYLKYFGPEFPEEKG</sequence>
<organism evidence="2 3">
    <name type="scientific">Plutella xylostella</name>
    <name type="common">Diamondback moth</name>
    <name type="synonym">Plutella maculipennis</name>
    <dbReference type="NCBI Taxonomy" id="51655"/>
    <lineage>
        <taxon>Eukaryota</taxon>
        <taxon>Metazoa</taxon>
        <taxon>Ecdysozoa</taxon>
        <taxon>Arthropoda</taxon>
        <taxon>Hexapoda</taxon>
        <taxon>Insecta</taxon>
        <taxon>Pterygota</taxon>
        <taxon>Neoptera</taxon>
        <taxon>Endopterygota</taxon>
        <taxon>Lepidoptera</taxon>
        <taxon>Glossata</taxon>
        <taxon>Ditrysia</taxon>
        <taxon>Yponomeutoidea</taxon>
        <taxon>Plutellidae</taxon>
        <taxon>Plutella</taxon>
    </lineage>
</organism>
<comment type="caution">
    <text evidence="2">The sequence shown here is derived from an EMBL/GenBank/DDBJ whole genome shotgun (WGS) entry which is preliminary data.</text>
</comment>
<dbReference type="Proteomes" id="UP000823941">
    <property type="component" value="Chromosome 6"/>
</dbReference>